<dbReference type="RefSeq" id="WP_103778970.1">
    <property type="nucleotide sequence ID" value="NZ_PQLX01000011.1"/>
</dbReference>
<dbReference type="AlphaFoldDB" id="A0A2S4RS99"/>
<accession>A0A2S4RS99</accession>
<dbReference type="Proteomes" id="UP000237003">
    <property type="component" value="Unassembled WGS sequence"/>
</dbReference>
<sequence>MTVNVEALINSLGKSYSEMFDAELVPYKTQPTGYSGDPDLSLEMAKEGVYLSFRRDGHIFQEITLHLLRPTIKNWVFPNELPFGLQKDMSRSWVHSTFGEPFKKAEPRVVMRRSFGWIEVYKVDGQCVPTVMRFDYDLDENVKDVTFLPIENLRW</sequence>
<organism evidence="1 2">
    <name type="scientific">Citrobacter amalonaticus</name>
    <dbReference type="NCBI Taxonomy" id="35703"/>
    <lineage>
        <taxon>Bacteria</taxon>
        <taxon>Pseudomonadati</taxon>
        <taxon>Pseudomonadota</taxon>
        <taxon>Gammaproteobacteria</taxon>
        <taxon>Enterobacterales</taxon>
        <taxon>Enterobacteriaceae</taxon>
        <taxon>Citrobacter</taxon>
    </lineage>
</organism>
<proteinExistence type="predicted"/>
<protein>
    <submittedName>
        <fullName evidence="1">Pyocin immunity protein</fullName>
    </submittedName>
</protein>
<dbReference type="OrthoDB" id="6432498at2"/>
<dbReference type="Pfam" id="PF19929">
    <property type="entry name" value="DUF6392"/>
    <property type="match status" value="1"/>
</dbReference>
<evidence type="ECO:0000313" key="2">
    <source>
        <dbReference type="Proteomes" id="UP000237003"/>
    </source>
</evidence>
<evidence type="ECO:0000313" key="1">
    <source>
        <dbReference type="EMBL" id="POU62258.1"/>
    </source>
</evidence>
<reference evidence="1 2" key="1">
    <citation type="submission" date="2018-01" db="EMBL/GenBank/DDBJ databases">
        <title>Complete genome sequences of 14 Citrobacter spp. isolated from plant in Canada.</title>
        <authorList>
            <person name="Bhandare S.G."/>
            <person name="Colavecchio A."/>
            <person name="Jeukens J."/>
            <person name="Emond-Rheault J.-G."/>
            <person name="Freschi L."/>
            <person name="Hamel J."/>
            <person name="Kukavica-Ibrulj I."/>
            <person name="Levesque R."/>
            <person name="Goodridge L."/>
        </authorList>
    </citation>
    <scope>NUCLEOTIDE SEQUENCE [LARGE SCALE GENOMIC DNA]</scope>
    <source>
        <strain evidence="1 2">S1285</strain>
    </source>
</reference>
<dbReference type="InterPro" id="IPR045657">
    <property type="entry name" value="DUF6392"/>
</dbReference>
<gene>
    <name evidence="1" type="ORF">C3430_23085</name>
</gene>
<dbReference type="EMBL" id="PQLX01000011">
    <property type="protein sequence ID" value="POU62258.1"/>
    <property type="molecule type" value="Genomic_DNA"/>
</dbReference>
<name>A0A2S4RS99_CITAM</name>
<comment type="caution">
    <text evidence="1">The sequence shown here is derived from an EMBL/GenBank/DDBJ whole genome shotgun (WGS) entry which is preliminary data.</text>
</comment>